<sequence length="616" mass="68304">MPARMEGPTEPQDLVVVSGRLRVPLAIFKAFALIPLIMSAQAGPSGKRRGRRAGAKVPCDDCIARASQIRDGNANIELCETCTAVLHRQQKKPTEAANVRRVRRQSNAIIDTALGTSTDPVTLPWSDDRREQHALQFFVRNSAPQLAGYFDSPFWQRMVLQAARHEPAVRHAVAAIGALHEKLLTGAVDNPETELRETRARFALEQCNKSIQHLLKPGSGGKEGGKAPDLRLMLTTCVLFTCFEALQGHCEQAIQHATQGYSLLQQYAMDPGHERWDVGGFAVELDQLCMLMQRLQTQSKGLMGRDFSIAPDMEAFNRRRPVHFDSLMEARSGLELVMNQLTIFFMDLELDDQFYDMAVSNAEKHLLFGPWLEDWEKAFSTFLQQRQAAFDDRDRKAAMILKAHHLVAEILAQVDLSLGELGWDAFRAHFAAIVDLATAVLEDSKQSDTSVIEARWKTGGVFISSTSATLSFTLGIVDPLYEFILRLEEDGADSPVKQSSDVPVDSRVTESWLDFSDKSSEASARGRVMYRKAVPRVTPRSALNPGLFERPTSGEPIFTGMVEAGTVPAGLRPQQGLGSSATGTWGIQPELQTWTDFDTDWQAGAADHYQGYSLQE</sequence>
<accession>A0A4U0XBQ3</accession>
<dbReference type="InterPro" id="IPR052360">
    <property type="entry name" value="Transcr_Regulatory_Proteins"/>
</dbReference>
<evidence type="ECO:0000256" key="1">
    <source>
        <dbReference type="ARBA" id="ARBA00022723"/>
    </source>
</evidence>
<evidence type="ECO:0000256" key="6">
    <source>
        <dbReference type="ARBA" id="ARBA00023242"/>
    </source>
</evidence>
<evidence type="ECO:0008006" key="9">
    <source>
        <dbReference type="Google" id="ProtNLM"/>
    </source>
</evidence>
<dbReference type="InterPro" id="IPR021858">
    <property type="entry name" value="Fun_TF"/>
</dbReference>
<keyword evidence="5" id="KW-0804">Transcription</keyword>
<dbReference type="GO" id="GO:0046872">
    <property type="term" value="F:metal ion binding"/>
    <property type="evidence" value="ECO:0007669"/>
    <property type="project" value="UniProtKB-KW"/>
</dbReference>
<organism evidence="7 8">
    <name type="scientific">Friedmanniomyces simplex</name>
    <dbReference type="NCBI Taxonomy" id="329884"/>
    <lineage>
        <taxon>Eukaryota</taxon>
        <taxon>Fungi</taxon>
        <taxon>Dikarya</taxon>
        <taxon>Ascomycota</taxon>
        <taxon>Pezizomycotina</taxon>
        <taxon>Dothideomycetes</taxon>
        <taxon>Dothideomycetidae</taxon>
        <taxon>Mycosphaerellales</taxon>
        <taxon>Teratosphaeriaceae</taxon>
        <taxon>Friedmanniomyces</taxon>
    </lineage>
</organism>
<keyword evidence="3" id="KW-0805">Transcription regulation</keyword>
<evidence type="ECO:0000313" key="8">
    <source>
        <dbReference type="Proteomes" id="UP000309340"/>
    </source>
</evidence>
<proteinExistence type="predicted"/>
<keyword evidence="1" id="KW-0479">Metal-binding</keyword>
<keyword evidence="4" id="KW-0238">DNA-binding</keyword>
<keyword evidence="6" id="KW-0539">Nucleus</keyword>
<evidence type="ECO:0000313" key="7">
    <source>
        <dbReference type="EMBL" id="TKA73551.1"/>
    </source>
</evidence>
<dbReference type="PANTHER" id="PTHR36206:SF4">
    <property type="entry name" value="HYPOTHETICAL CONSERVED PROTEIN (EUROFUNG)-RELATED"/>
    <property type="match status" value="1"/>
</dbReference>
<keyword evidence="8" id="KW-1185">Reference proteome</keyword>
<protein>
    <recommendedName>
        <fullName evidence="9">Zn(2)-C6 fungal-type domain-containing protein</fullName>
    </recommendedName>
</protein>
<dbReference type="GO" id="GO:0003677">
    <property type="term" value="F:DNA binding"/>
    <property type="evidence" value="ECO:0007669"/>
    <property type="project" value="UniProtKB-KW"/>
</dbReference>
<dbReference type="PANTHER" id="PTHR36206">
    <property type="entry name" value="ASPERCRYPTIN BIOSYNTHESIS CLUSTER-SPECIFIC TRANSCRIPTION REGULATOR ATNN-RELATED"/>
    <property type="match status" value="1"/>
</dbReference>
<evidence type="ECO:0000256" key="5">
    <source>
        <dbReference type="ARBA" id="ARBA00023163"/>
    </source>
</evidence>
<dbReference type="Proteomes" id="UP000309340">
    <property type="component" value="Unassembled WGS sequence"/>
</dbReference>
<dbReference type="Pfam" id="PF11951">
    <property type="entry name" value="Fungal_trans_2"/>
    <property type="match status" value="1"/>
</dbReference>
<reference evidence="7 8" key="1">
    <citation type="submission" date="2017-03" db="EMBL/GenBank/DDBJ databases">
        <title>Genomes of endolithic fungi from Antarctica.</title>
        <authorList>
            <person name="Coleine C."/>
            <person name="Masonjones S."/>
            <person name="Stajich J.E."/>
        </authorList>
    </citation>
    <scope>NUCLEOTIDE SEQUENCE [LARGE SCALE GENOMIC DNA]</scope>
    <source>
        <strain evidence="7 8">CCFEE 5184</strain>
    </source>
</reference>
<comment type="caution">
    <text evidence="7">The sequence shown here is derived from an EMBL/GenBank/DDBJ whole genome shotgun (WGS) entry which is preliminary data.</text>
</comment>
<dbReference type="AlphaFoldDB" id="A0A4U0XBQ3"/>
<evidence type="ECO:0000256" key="4">
    <source>
        <dbReference type="ARBA" id="ARBA00023125"/>
    </source>
</evidence>
<dbReference type="STRING" id="329884.A0A4U0XBQ3"/>
<dbReference type="OrthoDB" id="3172332at2759"/>
<keyword evidence="2" id="KW-0862">Zinc</keyword>
<evidence type="ECO:0000256" key="3">
    <source>
        <dbReference type="ARBA" id="ARBA00023015"/>
    </source>
</evidence>
<gene>
    <name evidence="7" type="ORF">B0A55_06441</name>
</gene>
<name>A0A4U0XBQ3_9PEZI</name>
<dbReference type="EMBL" id="NAJQ01000260">
    <property type="protein sequence ID" value="TKA73551.1"/>
    <property type="molecule type" value="Genomic_DNA"/>
</dbReference>
<evidence type="ECO:0000256" key="2">
    <source>
        <dbReference type="ARBA" id="ARBA00022833"/>
    </source>
</evidence>